<dbReference type="EMBL" id="QZWG01000003">
    <property type="protein sequence ID" value="RZC19343.1"/>
    <property type="molecule type" value="Genomic_DNA"/>
</dbReference>
<evidence type="ECO:0000313" key="2">
    <source>
        <dbReference type="EMBL" id="RZC19343.1"/>
    </source>
</evidence>
<sequence>VEHWPNHDPCPQFTLTHKMISQPSPTPLLKSIHSPPPPPRNPYKYPSLPPLVCPHPHPHPHPHLHPHPHPPYVYHSPPPPPKKKPYYYHSPPPPPPKKAQTN</sequence>
<feature type="non-terminal residue" evidence="2">
    <location>
        <position position="1"/>
    </location>
</feature>
<feature type="compositionally biased region" description="Pro residues" evidence="1">
    <location>
        <begin position="34"/>
        <end position="55"/>
    </location>
</feature>
<feature type="compositionally biased region" description="Pro residues" evidence="1">
    <location>
        <begin position="90"/>
        <end position="102"/>
    </location>
</feature>
<evidence type="ECO:0000256" key="1">
    <source>
        <dbReference type="SAM" id="MobiDB-lite"/>
    </source>
</evidence>
<dbReference type="Proteomes" id="UP000289340">
    <property type="component" value="Chromosome 3"/>
</dbReference>
<accession>A0A445L7Z4</accession>
<protein>
    <submittedName>
        <fullName evidence="2">Uncharacterized protein</fullName>
    </submittedName>
</protein>
<gene>
    <name evidence="2" type="ORF">D0Y65_006243</name>
</gene>
<organism evidence="2 3">
    <name type="scientific">Glycine soja</name>
    <name type="common">Wild soybean</name>
    <dbReference type="NCBI Taxonomy" id="3848"/>
    <lineage>
        <taxon>Eukaryota</taxon>
        <taxon>Viridiplantae</taxon>
        <taxon>Streptophyta</taxon>
        <taxon>Embryophyta</taxon>
        <taxon>Tracheophyta</taxon>
        <taxon>Spermatophyta</taxon>
        <taxon>Magnoliopsida</taxon>
        <taxon>eudicotyledons</taxon>
        <taxon>Gunneridae</taxon>
        <taxon>Pentapetalae</taxon>
        <taxon>rosids</taxon>
        <taxon>fabids</taxon>
        <taxon>Fabales</taxon>
        <taxon>Fabaceae</taxon>
        <taxon>Papilionoideae</taxon>
        <taxon>50 kb inversion clade</taxon>
        <taxon>NPAAA clade</taxon>
        <taxon>indigoferoid/millettioid clade</taxon>
        <taxon>Phaseoleae</taxon>
        <taxon>Glycine</taxon>
        <taxon>Glycine subgen. Soja</taxon>
    </lineage>
</organism>
<feature type="compositionally biased region" description="Basic residues" evidence="1">
    <location>
        <begin position="56"/>
        <end position="68"/>
    </location>
</feature>
<feature type="compositionally biased region" description="Polar residues" evidence="1">
    <location>
        <begin position="13"/>
        <end position="23"/>
    </location>
</feature>
<proteinExistence type="predicted"/>
<name>A0A445L7Z4_GLYSO</name>
<evidence type="ECO:0000313" key="3">
    <source>
        <dbReference type="Proteomes" id="UP000289340"/>
    </source>
</evidence>
<dbReference type="AlphaFoldDB" id="A0A445L7Z4"/>
<feature type="region of interest" description="Disordered" evidence="1">
    <location>
        <begin position="1"/>
        <end position="102"/>
    </location>
</feature>
<keyword evidence="3" id="KW-1185">Reference proteome</keyword>
<reference evidence="2 3" key="1">
    <citation type="submission" date="2018-09" db="EMBL/GenBank/DDBJ databases">
        <title>A high-quality reference genome of wild soybean provides a powerful tool to mine soybean genomes.</title>
        <authorList>
            <person name="Xie M."/>
            <person name="Chung C.Y.L."/>
            <person name="Li M.-W."/>
            <person name="Wong F.-L."/>
            <person name="Chan T.-F."/>
            <person name="Lam H.-M."/>
        </authorList>
    </citation>
    <scope>NUCLEOTIDE SEQUENCE [LARGE SCALE GENOMIC DNA]</scope>
    <source>
        <strain evidence="3">cv. W05</strain>
        <tissue evidence="2">Hypocotyl of etiolated seedlings</tissue>
    </source>
</reference>
<comment type="caution">
    <text evidence="2">The sequence shown here is derived from an EMBL/GenBank/DDBJ whole genome shotgun (WGS) entry which is preliminary data.</text>
</comment>